<dbReference type="Gene3D" id="3.30.230.70">
    <property type="entry name" value="GHMP Kinase, N-terminal domain"/>
    <property type="match status" value="1"/>
</dbReference>
<accession>A0A1X0Q8C4</accession>
<proteinExistence type="predicted"/>
<protein>
    <submittedName>
        <fullName evidence="1">Uncharacterized protein</fullName>
    </submittedName>
</protein>
<reference evidence="1 2" key="1">
    <citation type="journal article" date="2017" name="Environ. Microbiol.">
        <title>Decay of the glycolytic pathway and adaptation to intranuclear parasitism within Enterocytozoonidae microsporidia.</title>
        <authorList>
            <person name="Wiredu Boakye D."/>
            <person name="Jaroenlak P."/>
            <person name="Prachumwat A."/>
            <person name="Williams T.A."/>
            <person name="Bateman K.S."/>
            <person name="Itsathitphaisarn O."/>
            <person name="Sritunyalucksana K."/>
            <person name="Paszkiewicz K.H."/>
            <person name="Moore K.A."/>
            <person name="Stentiford G.D."/>
            <person name="Williams B.A."/>
        </authorList>
    </citation>
    <scope>NUCLEOTIDE SEQUENCE [LARGE SCALE GENOMIC DNA]</scope>
    <source>
        <strain evidence="1 2">GB1</strain>
    </source>
</reference>
<dbReference type="VEuPathDB" id="MicrosporidiaDB:HERIO_1984"/>
<organism evidence="1 2">
    <name type="scientific">Hepatospora eriocheir</name>
    <dbReference type="NCBI Taxonomy" id="1081669"/>
    <lineage>
        <taxon>Eukaryota</taxon>
        <taxon>Fungi</taxon>
        <taxon>Fungi incertae sedis</taxon>
        <taxon>Microsporidia</taxon>
        <taxon>Hepatosporidae</taxon>
        <taxon>Hepatospora</taxon>
    </lineage>
</organism>
<gene>
    <name evidence="1" type="ORF">HERIO_1984</name>
</gene>
<sequence length="174" mass="19819">MNYKIEHGIVKNFDGTAKLLTEDEQIYVVAAFYGPFENTKYNEENPFDVKVKIVGRRYSKDEQEAYESLASALLIDILDEFVIRTATHKTISLTVVTNSISFDLIVNTVSAAAVDGGIPLNGMFYANYNKCDLIVFDFDDKERLEFVIEPNLINKIDHKQKLKESISDMLSFDK</sequence>
<evidence type="ECO:0000313" key="2">
    <source>
        <dbReference type="Proteomes" id="UP000192356"/>
    </source>
</evidence>
<comment type="caution">
    <text evidence="1">The sequence shown here is derived from an EMBL/GenBank/DDBJ whole genome shotgun (WGS) entry which is preliminary data.</text>
</comment>
<dbReference type="Proteomes" id="UP000192356">
    <property type="component" value="Unassembled WGS sequence"/>
</dbReference>
<dbReference type="VEuPathDB" id="MicrosporidiaDB:A0H76_2131"/>
<dbReference type="AlphaFoldDB" id="A0A1X0Q8C4"/>
<name>A0A1X0Q8C4_9MICR</name>
<dbReference type="EMBL" id="LVKB01000136">
    <property type="protein sequence ID" value="ORD96041.1"/>
    <property type="molecule type" value="Genomic_DNA"/>
</dbReference>
<keyword evidence="2" id="KW-1185">Reference proteome</keyword>
<evidence type="ECO:0000313" key="1">
    <source>
        <dbReference type="EMBL" id="ORD96041.1"/>
    </source>
</evidence>
<dbReference type="InterPro" id="IPR027408">
    <property type="entry name" value="PNPase/RNase_PH_dom_sf"/>
</dbReference>